<accession>A4RUU5</accession>
<dbReference type="PANTHER" id="PTHR46873">
    <property type="entry name" value="EXPRESSED PROTEIN"/>
    <property type="match status" value="1"/>
</dbReference>
<sequence>MPRARRALVVALVVALCPRASSARAISREDAFVGYSERARGATLRLTLDGDGAGDARAIALRLREDWAPTLARELAGGAARRGSFYRAEATPEAGARDGYGGPGPPYALLQGALEGLRGRAEGEAPIVARGYACVIGSGPDFFIATRGHAEWGRAHACFAEADETSMALVDEITETYAVHPETWGRTNVTVLNERLPFSASIE</sequence>
<feature type="chain" id="PRO_5002673011" evidence="1">
    <location>
        <begin position="24"/>
        <end position="203"/>
    </location>
</feature>
<gene>
    <name evidence="2" type="ORF">OSTLU_30744</name>
</gene>
<dbReference type="RefSeq" id="XP_001417020.1">
    <property type="nucleotide sequence ID" value="XM_001416983.1"/>
</dbReference>
<dbReference type="AlphaFoldDB" id="A4RUU5"/>
<dbReference type="OrthoDB" id="532384at2759"/>
<dbReference type="eggNOG" id="ENOG502QQWW">
    <property type="taxonomic scope" value="Eukaryota"/>
</dbReference>
<dbReference type="PANTHER" id="PTHR46873:SF1">
    <property type="entry name" value="EXPRESSED PROTEIN"/>
    <property type="match status" value="1"/>
</dbReference>
<keyword evidence="3" id="KW-1185">Reference proteome</keyword>
<name>A4RUU5_OSTLU</name>
<evidence type="ECO:0000313" key="3">
    <source>
        <dbReference type="Proteomes" id="UP000001568"/>
    </source>
</evidence>
<dbReference type="KEGG" id="olu:OSTLU_30744"/>
<protein>
    <submittedName>
        <fullName evidence="2">Uncharacterized protein</fullName>
    </submittedName>
</protein>
<proteinExistence type="predicted"/>
<dbReference type="STRING" id="436017.A4RUU5"/>
<evidence type="ECO:0000313" key="2">
    <source>
        <dbReference type="EMBL" id="ABO95313.1"/>
    </source>
</evidence>
<dbReference type="GeneID" id="5001043"/>
<keyword evidence="1" id="KW-0732">Signal</keyword>
<dbReference type="Proteomes" id="UP000001568">
    <property type="component" value="Chromosome 3"/>
</dbReference>
<dbReference type="Gramene" id="ABO95313">
    <property type="protein sequence ID" value="ABO95313"/>
    <property type="gene ID" value="OSTLU_30744"/>
</dbReference>
<reference evidence="2 3" key="1">
    <citation type="journal article" date="2007" name="Proc. Natl. Acad. Sci. U.S.A.">
        <title>The tiny eukaryote Ostreococcus provides genomic insights into the paradox of plankton speciation.</title>
        <authorList>
            <person name="Palenik B."/>
            <person name="Grimwood J."/>
            <person name="Aerts A."/>
            <person name="Rouze P."/>
            <person name="Salamov A."/>
            <person name="Putnam N."/>
            <person name="Dupont C."/>
            <person name="Jorgensen R."/>
            <person name="Derelle E."/>
            <person name="Rombauts S."/>
            <person name="Zhou K."/>
            <person name="Otillar R."/>
            <person name="Merchant S.S."/>
            <person name="Podell S."/>
            <person name="Gaasterland T."/>
            <person name="Napoli C."/>
            <person name="Gendler K."/>
            <person name="Manuell A."/>
            <person name="Tai V."/>
            <person name="Vallon O."/>
            <person name="Piganeau G."/>
            <person name="Jancek S."/>
            <person name="Heijde M."/>
            <person name="Jabbari K."/>
            <person name="Bowler C."/>
            <person name="Lohr M."/>
            <person name="Robbens S."/>
            <person name="Werner G."/>
            <person name="Dubchak I."/>
            <person name="Pazour G.J."/>
            <person name="Ren Q."/>
            <person name="Paulsen I."/>
            <person name="Delwiche C."/>
            <person name="Schmutz J."/>
            <person name="Rokhsar D."/>
            <person name="Van de Peer Y."/>
            <person name="Moreau H."/>
            <person name="Grigoriev I.V."/>
        </authorList>
    </citation>
    <scope>NUCLEOTIDE SEQUENCE [LARGE SCALE GENOMIC DNA]</scope>
    <source>
        <strain evidence="2 3">CCE9901</strain>
    </source>
</reference>
<feature type="signal peptide" evidence="1">
    <location>
        <begin position="1"/>
        <end position="23"/>
    </location>
</feature>
<dbReference type="HOGENOM" id="CLU_1350856_0_0_1"/>
<evidence type="ECO:0000256" key="1">
    <source>
        <dbReference type="SAM" id="SignalP"/>
    </source>
</evidence>
<organism evidence="2 3">
    <name type="scientific">Ostreococcus lucimarinus (strain CCE9901)</name>
    <dbReference type="NCBI Taxonomy" id="436017"/>
    <lineage>
        <taxon>Eukaryota</taxon>
        <taxon>Viridiplantae</taxon>
        <taxon>Chlorophyta</taxon>
        <taxon>Mamiellophyceae</taxon>
        <taxon>Mamiellales</taxon>
        <taxon>Bathycoccaceae</taxon>
        <taxon>Ostreococcus</taxon>
    </lineage>
</organism>
<dbReference type="EMBL" id="CP000583">
    <property type="protein sequence ID" value="ABO95313.1"/>
    <property type="molecule type" value="Genomic_DNA"/>
</dbReference>